<proteinExistence type="predicted"/>
<keyword evidence="2" id="KW-1185">Reference proteome</keyword>
<evidence type="ECO:0000313" key="1">
    <source>
        <dbReference type="EMBL" id="KIA61336.1"/>
    </source>
</evidence>
<comment type="caution">
    <text evidence="1">The sequence shown here is derived from an EMBL/GenBank/DDBJ whole genome shotgun (WGS) entry which is preliminary data.</text>
</comment>
<sequence>MAREAKTVAPSAIVERAGSGKIPALADPIRVHHGCSDSIACTAHAAARSISEEASNLARSATTTASTAGRSSVAVTFAMQLATVAACSGVWPSF</sequence>
<dbReference type="Proteomes" id="UP000031364">
    <property type="component" value="Unassembled WGS sequence"/>
</dbReference>
<dbReference type="EMBL" id="JNFP01000047">
    <property type="protein sequence ID" value="KIA61336.1"/>
    <property type="molecule type" value="Genomic_DNA"/>
</dbReference>
<organism evidence="1 2">
    <name type="scientific">Nocardia vulneris</name>
    <dbReference type="NCBI Taxonomy" id="1141657"/>
    <lineage>
        <taxon>Bacteria</taxon>
        <taxon>Bacillati</taxon>
        <taxon>Actinomycetota</taxon>
        <taxon>Actinomycetes</taxon>
        <taxon>Mycobacteriales</taxon>
        <taxon>Nocardiaceae</taxon>
        <taxon>Nocardia</taxon>
    </lineage>
</organism>
<name>A0ABR4Z7R2_9NOCA</name>
<reference evidence="1 2" key="1">
    <citation type="journal article" date="2014" name="Int. J. Syst. Evol. Microbiol.">
        <title>Nocardia vulneris sp. nov., isolated from wounds of human patients in North America.</title>
        <authorList>
            <person name="Lasker B.A."/>
            <person name="Bell M."/>
            <person name="Klenk H.P."/>
            <person name="Sproer C."/>
            <person name="Schumann C."/>
            <person name="Schumann P."/>
            <person name="Brown J.M."/>
        </authorList>
    </citation>
    <scope>NUCLEOTIDE SEQUENCE [LARGE SCALE GENOMIC DNA]</scope>
    <source>
        <strain evidence="1 2">W9851</strain>
    </source>
</reference>
<evidence type="ECO:0000313" key="2">
    <source>
        <dbReference type="Proteomes" id="UP000031364"/>
    </source>
</evidence>
<accession>A0ABR4Z7R2</accession>
<gene>
    <name evidence="1" type="ORF">FG87_31760</name>
</gene>
<protein>
    <submittedName>
        <fullName evidence="1">Uncharacterized protein</fullName>
    </submittedName>
</protein>